<evidence type="ECO:0000256" key="2">
    <source>
        <dbReference type="ARBA" id="ARBA00023015"/>
    </source>
</evidence>
<feature type="domain" description="Heat-inducible transcription repressor HrcA C-terminal" evidence="6">
    <location>
        <begin position="112"/>
        <end position="341"/>
    </location>
</feature>
<dbReference type="Gene3D" id="3.30.390.60">
    <property type="entry name" value="Heat-inducible transcription repressor hrca homolog, domain 3"/>
    <property type="match status" value="1"/>
</dbReference>
<keyword evidence="8" id="KW-1185">Reference proteome</keyword>
<evidence type="ECO:0000256" key="1">
    <source>
        <dbReference type="ARBA" id="ARBA00022491"/>
    </source>
</evidence>
<keyword evidence="4 5" id="KW-0804">Transcription</keyword>
<keyword evidence="3 5" id="KW-0346">Stress response</keyword>
<dbReference type="Gene3D" id="1.10.10.10">
    <property type="entry name" value="Winged helix-like DNA-binding domain superfamily/Winged helix DNA-binding domain"/>
    <property type="match status" value="1"/>
</dbReference>
<evidence type="ECO:0000256" key="3">
    <source>
        <dbReference type="ARBA" id="ARBA00023016"/>
    </source>
</evidence>
<keyword evidence="2 5" id="KW-0805">Transcription regulation</keyword>
<evidence type="ECO:0000313" key="7">
    <source>
        <dbReference type="EMBL" id="NEZ56560.1"/>
    </source>
</evidence>
<accession>A0A6M0RKZ4</accession>
<dbReference type="PIRSF" id="PIRSF005485">
    <property type="entry name" value="HrcA"/>
    <property type="match status" value="1"/>
</dbReference>
<evidence type="ECO:0000256" key="4">
    <source>
        <dbReference type="ARBA" id="ARBA00023163"/>
    </source>
</evidence>
<dbReference type="SUPFAM" id="SSF55781">
    <property type="entry name" value="GAF domain-like"/>
    <property type="match status" value="1"/>
</dbReference>
<dbReference type="GO" id="GO:0003677">
    <property type="term" value="F:DNA binding"/>
    <property type="evidence" value="ECO:0007669"/>
    <property type="project" value="InterPro"/>
</dbReference>
<dbReference type="SUPFAM" id="SSF46785">
    <property type="entry name" value="Winged helix' DNA-binding domain"/>
    <property type="match status" value="1"/>
</dbReference>
<dbReference type="EMBL" id="QXHD01000004">
    <property type="protein sequence ID" value="NEZ56560.1"/>
    <property type="molecule type" value="Genomic_DNA"/>
</dbReference>
<dbReference type="Pfam" id="PF01628">
    <property type="entry name" value="HrcA"/>
    <property type="match status" value="1"/>
</dbReference>
<dbReference type="InterPro" id="IPR036388">
    <property type="entry name" value="WH-like_DNA-bd_sf"/>
</dbReference>
<organism evidence="7 8">
    <name type="scientific">Adonisia turfae CCMR0081</name>
    <dbReference type="NCBI Taxonomy" id="2292702"/>
    <lineage>
        <taxon>Bacteria</taxon>
        <taxon>Bacillati</taxon>
        <taxon>Cyanobacteriota</taxon>
        <taxon>Adonisia</taxon>
        <taxon>Adonisia turfae</taxon>
    </lineage>
</organism>
<comment type="caution">
    <text evidence="7">The sequence shown here is derived from an EMBL/GenBank/DDBJ whole genome shotgun (WGS) entry which is preliminary data.</text>
</comment>
<dbReference type="RefSeq" id="WP_163698572.1">
    <property type="nucleotide sequence ID" value="NZ_QXHD01000004.1"/>
</dbReference>
<dbReference type="InterPro" id="IPR002571">
    <property type="entry name" value="HrcA"/>
</dbReference>
<reference evidence="7 8" key="1">
    <citation type="journal article" date="2020" name="Microb. Ecol.">
        <title>Ecogenomics of the Marine Benthic Filamentous Cyanobacterium Adonisia.</title>
        <authorList>
            <person name="Walter J.M."/>
            <person name="Coutinho F.H."/>
            <person name="Leomil L."/>
            <person name="Hargreaves P.I."/>
            <person name="Campeao M.E."/>
            <person name="Vieira V.V."/>
            <person name="Silva B.S."/>
            <person name="Fistarol G.O."/>
            <person name="Salomon P.S."/>
            <person name="Sawabe T."/>
            <person name="Mino S."/>
            <person name="Hosokawa M."/>
            <person name="Miyashita H."/>
            <person name="Maruyama F."/>
            <person name="van Verk M.C."/>
            <person name="Dutilh B.E."/>
            <person name="Thompson C.C."/>
            <person name="Thompson F.L."/>
        </authorList>
    </citation>
    <scope>NUCLEOTIDE SEQUENCE [LARGE SCALE GENOMIC DNA]</scope>
    <source>
        <strain evidence="7 8">CCMR0081</strain>
    </source>
</reference>
<proteinExistence type="inferred from homology"/>
<evidence type="ECO:0000259" key="6">
    <source>
        <dbReference type="Pfam" id="PF01628"/>
    </source>
</evidence>
<dbReference type="InterPro" id="IPR023120">
    <property type="entry name" value="WHTH_transcript_rep_HrcA_IDD"/>
</dbReference>
<keyword evidence="1 5" id="KW-0678">Repressor</keyword>
<dbReference type="NCBIfam" id="TIGR00331">
    <property type="entry name" value="hrcA"/>
    <property type="match status" value="1"/>
</dbReference>
<dbReference type="InterPro" id="IPR021153">
    <property type="entry name" value="HrcA_C"/>
</dbReference>
<dbReference type="Gene3D" id="3.30.450.40">
    <property type="match status" value="1"/>
</dbReference>
<evidence type="ECO:0000313" key="8">
    <source>
        <dbReference type="Proteomes" id="UP000481033"/>
    </source>
</evidence>
<evidence type="ECO:0000256" key="5">
    <source>
        <dbReference type="HAMAP-Rule" id="MF_00081"/>
    </source>
</evidence>
<dbReference type="InterPro" id="IPR036390">
    <property type="entry name" value="WH_DNA-bd_sf"/>
</dbReference>
<dbReference type="InterPro" id="IPR029016">
    <property type="entry name" value="GAF-like_dom_sf"/>
</dbReference>
<name>A0A6M0RKZ4_9CYAN</name>
<dbReference type="GO" id="GO:0045892">
    <property type="term" value="P:negative regulation of DNA-templated transcription"/>
    <property type="evidence" value="ECO:0007669"/>
    <property type="project" value="UniProtKB-UniRule"/>
</dbReference>
<dbReference type="PANTHER" id="PTHR34824:SF1">
    <property type="entry name" value="HEAT-INDUCIBLE TRANSCRIPTION REPRESSOR HRCA"/>
    <property type="match status" value="1"/>
</dbReference>
<comment type="function">
    <text evidence="5">Negative regulator of class I heat shock genes (grpE-dnaK-dnaJ and groELS operons). Prevents heat-shock induction of these operons.</text>
</comment>
<protein>
    <recommendedName>
        <fullName evidence="5">Heat-inducible transcription repressor HrcA</fullName>
    </recommendedName>
</protein>
<sequence length="362" mass="39957">MAVDKSRDLNLRQQNVMRATVRHYVSTAEPVGSKALLDAYDLNVSAATVRNVMGALERSGFLYQPHTSAGRVPSDSGYRLYVDQLIKPSRPTALRIDQLLSQHLDWQGWSIEALLQEAAHILAHLSGYVALVTMPVLEKMVVKHLQLVQISAEQVLLVVVLDSYGTESMVVSLPRGTTGAGGTQDEEVLDRELQILSNFLTAQLCGRQLSEISSLDWDEVDTAEHHVVALCQAIDDLSRRKRQPQTHILVKGVADVLSQPEFAEQSQLRNLVSLLADGREQLWPLIYSDDSPLLKIWIGEENPLEPMQSCALISATYNRDSLPLGSVGVMGPTRMLYENTIAAVEATSSYLSEIMSGLDVNQ</sequence>
<gene>
    <name evidence="5 7" type="primary">hrcA</name>
    <name evidence="7" type="ORF">DXZ20_12905</name>
</gene>
<dbReference type="Proteomes" id="UP000481033">
    <property type="component" value="Unassembled WGS sequence"/>
</dbReference>
<dbReference type="HAMAP" id="MF_00081">
    <property type="entry name" value="HrcA"/>
    <property type="match status" value="1"/>
</dbReference>
<comment type="similarity">
    <text evidence="5">Belongs to the HrcA family.</text>
</comment>
<dbReference type="PANTHER" id="PTHR34824">
    <property type="entry name" value="HEAT-INDUCIBLE TRANSCRIPTION REPRESSOR HRCA"/>
    <property type="match status" value="1"/>
</dbReference>
<dbReference type="AlphaFoldDB" id="A0A6M0RKZ4"/>